<dbReference type="PANTHER" id="PTHR31948:SF16">
    <property type="entry name" value="ZINC-FINGER HOMEODOMAIN PROTEIN 11"/>
    <property type="match status" value="1"/>
</dbReference>
<dbReference type="Gramene" id="Manes.17G089800.1.v8.1">
    <property type="protein sequence ID" value="Manes.17G089800.1.v8.1.CDS.1"/>
    <property type="gene ID" value="Manes.17G089800.v8.1"/>
</dbReference>
<dbReference type="GO" id="GO:0003700">
    <property type="term" value="F:DNA-binding transcription factor activity"/>
    <property type="evidence" value="ECO:0000318"/>
    <property type="project" value="GO_Central"/>
</dbReference>
<keyword evidence="7" id="KW-0371">Homeobox</keyword>
<feature type="domain" description="ZF-HD dimerization-type" evidence="11">
    <location>
        <begin position="6"/>
        <end position="53"/>
    </location>
</feature>
<keyword evidence="13" id="KW-1185">Reference proteome</keyword>
<dbReference type="Gene3D" id="1.10.10.60">
    <property type="entry name" value="Homeodomain-like"/>
    <property type="match status" value="1"/>
</dbReference>
<dbReference type="SMR" id="A0A2C9U760"/>
<keyword evidence="3" id="KW-0863">Zinc-finger</keyword>
<keyword evidence="6" id="KW-0238">DNA-binding</keyword>
<name>A0A2C9U760_MANES</name>
<feature type="compositionally biased region" description="Basic and acidic residues" evidence="10">
    <location>
        <begin position="63"/>
        <end position="88"/>
    </location>
</feature>
<dbReference type="SUPFAM" id="SSF46689">
    <property type="entry name" value="Homeodomain-like"/>
    <property type="match status" value="1"/>
</dbReference>
<dbReference type="InterPro" id="IPR009057">
    <property type="entry name" value="Homeodomain-like_sf"/>
</dbReference>
<dbReference type="AlphaFoldDB" id="A0A2C9U760"/>
<dbReference type="GO" id="GO:0005634">
    <property type="term" value="C:nucleus"/>
    <property type="evidence" value="ECO:0000318"/>
    <property type="project" value="GO_Central"/>
</dbReference>
<evidence type="ECO:0000256" key="5">
    <source>
        <dbReference type="ARBA" id="ARBA00023015"/>
    </source>
</evidence>
<dbReference type="GO" id="GO:0000976">
    <property type="term" value="F:transcription cis-regulatory region binding"/>
    <property type="evidence" value="ECO:0000318"/>
    <property type="project" value="GO_Central"/>
</dbReference>
<dbReference type="Proteomes" id="UP000091857">
    <property type="component" value="Chromosome 17"/>
</dbReference>
<keyword evidence="4" id="KW-0862">Zinc</keyword>
<dbReference type="InterPro" id="IPR006456">
    <property type="entry name" value="ZF_HD_homeobox_Cys/His_dimer"/>
</dbReference>
<keyword evidence="9" id="KW-0539">Nucleus</keyword>
<keyword evidence="8" id="KW-0804">Transcription</keyword>
<keyword evidence="5" id="KW-0805">Transcription regulation</keyword>
<evidence type="ECO:0000313" key="12">
    <source>
        <dbReference type="EMBL" id="OAY25378.1"/>
    </source>
</evidence>
<dbReference type="NCBIfam" id="TIGR01565">
    <property type="entry name" value="homeo_ZF_HD"/>
    <property type="match status" value="1"/>
</dbReference>
<keyword evidence="2" id="KW-0479">Metal-binding</keyword>
<dbReference type="InterPro" id="IPR006455">
    <property type="entry name" value="Homeodomain_ZF_HD"/>
</dbReference>
<comment type="subcellular location">
    <subcellularLocation>
        <location evidence="1">Nucleus</location>
    </subcellularLocation>
</comment>
<proteinExistence type="predicted"/>
<organism evidence="12 13">
    <name type="scientific">Manihot esculenta</name>
    <name type="common">Cassava</name>
    <name type="synonym">Jatropha manihot</name>
    <dbReference type="NCBI Taxonomy" id="3983"/>
    <lineage>
        <taxon>Eukaryota</taxon>
        <taxon>Viridiplantae</taxon>
        <taxon>Streptophyta</taxon>
        <taxon>Embryophyta</taxon>
        <taxon>Tracheophyta</taxon>
        <taxon>Spermatophyta</taxon>
        <taxon>Magnoliopsida</taxon>
        <taxon>eudicotyledons</taxon>
        <taxon>Gunneridae</taxon>
        <taxon>Pentapetalae</taxon>
        <taxon>rosids</taxon>
        <taxon>fabids</taxon>
        <taxon>Malpighiales</taxon>
        <taxon>Euphorbiaceae</taxon>
        <taxon>Crotonoideae</taxon>
        <taxon>Manihoteae</taxon>
        <taxon>Manihot</taxon>
    </lineage>
</organism>
<dbReference type="Pfam" id="PF04770">
    <property type="entry name" value="ZF-HD_dimer"/>
    <property type="match status" value="1"/>
</dbReference>
<dbReference type="OrthoDB" id="1884189at2759"/>
<evidence type="ECO:0000256" key="9">
    <source>
        <dbReference type="ARBA" id="ARBA00023242"/>
    </source>
</evidence>
<evidence type="ECO:0000256" key="10">
    <source>
        <dbReference type="SAM" id="MobiDB-lite"/>
    </source>
</evidence>
<sequence length="174" mass="19947">MDRGIYKECMRNHSAKPGTYTVDGCGEFCSHQITSAGDYCAACGCAKYWHRRITLEHLEAPADDTKQVSEEAKKPKLKKVQDQESRFGERKRRKSKFTQFQIEIMKSFAEDLGWTLKHKDRQVHITRFCSRIHVSRSAFKNWVNNNKNRYASATSSAKSATKLSPTLLKADLPN</sequence>
<dbReference type="GO" id="GO:0006355">
    <property type="term" value="P:regulation of DNA-templated transcription"/>
    <property type="evidence" value="ECO:0000318"/>
    <property type="project" value="GO_Central"/>
</dbReference>
<evidence type="ECO:0000256" key="7">
    <source>
        <dbReference type="ARBA" id="ARBA00023155"/>
    </source>
</evidence>
<evidence type="ECO:0000256" key="8">
    <source>
        <dbReference type="ARBA" id="ARBA00023163"/>
    </source>
</evidence>
<feature type="region of interest" description="Disordered" evidence="10">
    <location>
        <begin position="63"/>
        <end position="92"/>
    </location>
</feature>
<evidence type="ECO:0000256" key="4">
    <source>
        <dbReference type="ARBA" id="ARBA00022833"/>
    </source>
</evidence>
<dbReference type="EMBL" id="CM004403">
    <property type="protein sequence ID" value="OAY25378.1"/>
    <property type="molecule type" value="Genomic_DNA"/>
</dbReference>
<accession>A0A2C9U760</accession>
<gene>
    <name evidence="12" type="ORF">MANES_17G089800v8</name>
</gene>
<dbReference type="OMA" id="KYWHRRI"/>
<evidence type="ECO:0000256" key="6">
    <source>
        <dbReference type="ARBA" id="ARBA00023125"/>
    </source>
</evidence>
<dbReference type="STRING" id="3983.A0A2C9U760"/>
<dbReference type="PANTHER" id="PTHR31948">
    <property type="entry name" value="ZINC-FINGER HOMEODOMAIN PROTEIN 2"/>
    <property type="match status" value="1"/>
</dbReference>
<reference evidence="13" key="1">
    <citation type="journal article" date="2016" name="Nat. Biotechnol.">
        <title>Sequencing wild and cultivated cassava and related species reveals extensive interspecific hybridization and genetic diversity.</title>
        <authorList>
            <person name="Bredeson J.V."/>
            <person name="Lyons J.B."/>
            <person name="Prochnik S.E."/>
            <person name="Wu G.A."/>
            <person name="Ha C.M."/>
            <person name="Edsinger-Gonzales E."/>
            <person name="Grimwood J."/>
            <person name="Schmutz J."/>
            <person name="Rabbi I.Y."/>
            <person name="Egesi C."/>
            <person name="Nauluvula P."/>
            <person name="Lebot V."/>
            <person name="Ndunguru J."/>
            <person name="Mkamilo G."/>
            <person name="Bart R.S."/>
            <person name="Setter T.L."/>
            <person name="Gleadow R.M."/>
            <person name="Kulakow P."/>
            <person name="Ferguson M.E."/>
            <person name="Rounsley S."/>
            <person name="Rokhsar D.S."/>
        </authorList>
    </citation>
    <scope>NUCLEOTIDE SEQUENCE [LARGE SCALE GENOMIC DNA]</scope>
    <source>
        <strain evidence="13">cv. AM560-2</strain>
    </source>
</reference>
<evidence type="ECO:0000313" key="13">
    <source>
        <dbReference type="Proteomes" id="UP000091857"/>
    </source>
</evidence>
<evidence type="ECO:0000256" key="1">
    <source>
        <dbReference type="ARBA" id="ARBA00004123"/>
    </source>
</evidence>
<evidence type="ECO:0000259" key="11">
    <source>
        <dbReference type="PROSITE" id="PS51523"/>
    </source>
</evidence>
<evidence type="ECO:0000256" key="2">
    <source>
        <dbReference type="ARBA" id="ARBA00022723"/>
    </source>
</evidence>
<evidence type="ECO:0000256" key="3">
    <source>
        <dbReference type="ARBA" id="ARBA00022771"/>
    </source>
</evidence>
<protein>
    <recommendedName>
        <fullName evidence="11">ZF-HD dimerization-type domain-containing protein</fullName>
    </recommendedName>
</protein>
<dbReference type="GO" id="GO:0008270">
    <property type="term" value="F:zinc ion binding"/>
    <property type="evidence" value="ECO:0007669"/>
    <property type="project" value="UniProtKB-KW"/>
</dbReference>
<dbReference type="PROSITE" id="PS51523">
    <property type="entry name" value="ZF_HD_DIMER"/>
    <property type="match status" value="1"/>
</dbReference>
<comment type="caution">
    <text evidence="12">The sequence shown here is derived from an EMBL/GenBank/DDBJ whole genome shotgun (WGS) entry which is preliminary data.</text>
</comment>